<comment type="caution">
    <text evidence="1">The sequence shown here is derived from an EMBL/GenBank/DDBJ whole genome shotgun (WGS) entry which is preliminary data.</text>
</comment>
<reference evidence="1" key="1">
    <citation type="submission" date="2021-02" db="EMBL/GenBank/DDBJ databases">
        <title>Genomic Encyclopedia of Type Strains, Phase IV (KMG-V): Genome sequencing to study the core and pangenomes of soil and plant-associated prokaryotes.</title>
        <authorList>
            <person name="Whitman W."/>
        </authorList>
    </citation>
    <scope>NUCLEOTIDE SEQUENCE</scope>
    <source>
        <strain evidence="1">USDA 406</strain>
    </source>
</reference>
<dbReference type="Proteomes" id="UP000673383">
    <property type="component" value="Unassembled WGS sequence"/>
</dbReference>
<gene>
    <name evidence="2" type="ORF">ABIF29_001573</name>
    <name evidence="1" type="ORF">JOH49_009415</name>
</gene>
<keyword evidence="4" id="KW-1185">Reference proteome</keyword>
<evidence type="ECO:0000313" key="2">
    <source>
        <dbReference type="EMBL" id="MEY9314774.1"/>
    </source>
</evidence>
<reference evidence="2 4" key="2">
    <citation type="submission" date="2024-07" db="EMBL/GenBank/DDBJ databases">
        <title>Genomic Encyclopedia of Type Strains, Phase V (KMG-V): Genome sequencing to study the core and pangenomes of soil and plant-associated prokaryotes.</title>
        <authorList>
            <person name="Whitman W."/>
        </authorList>
    </citation>
    <scope>NUCLEOTIDE SEQUENCE [LARGE SCALE GENOMIC DNA]</scope>
    <source>
        <strain evidence="2 4">USDA 415</strain>
    </source>
</reference>
<dbReference type="EMBL" id="JBGBZA010000002">
    <property type="protein sequence ID" value="MEY9314774.1"/>
    <property type="molecule type" value="Genomic_DNA"/>
</dbReference>
<dbReference type="Proteomes" id="UP001565471">
    <property type="component" value="Unassembled WGS sequence"/>
</dbReference>
<dbReference type="EMBL" id="JAFICZ010000001">
    <property type="protein sequence ID" value="MBP1299662.1"/>
    <property type="molecule type" value="Genomic_DNA"/>
</dbReference>
<protein>
    <submittedName>
        <fullName evidence="1">Uncharacterized protein</fullName>
    </submittedName>
</protein>
<accession>A0A8I2CAH8</accession>
<evidence type="ECO:0000313" key="1">
    <source>
        <dbReference type="EMBL" id="MBP1299662.1"/>
    </source>
</evidence>
<name>A0A8I2CAH8_BRAEL</name>
<evidence type="ECO:0000313" key="3">
    <source>
        <dbReference type="Proteomes" id="UP000673383"/>
    </source>
</evidence>
<evidence type="ECO:0000313" key="4">
    <source>
        <dbReference type="Proteomes" id="UP001565471"/>
    </source>
</evidence>
<organism evidence="1 3">
    <name type="scientific">Bradyrhizobium elkanii</name>
    <dbReference type="NCBI Taxonomy" id="29448"/>
    <lineage>
        <taxon>Bacteria</taxon>
        <taxon>Pseudomonadati</taxon>
        <taxon>Pseudomonadota</taxon>
        <taxon>Alphaproteobacteria</taxon>
        <taxon>Hyphomicrobiales</taxon>
        <taxon>Nitrobacteraceae</taxon>
        <taxon>Bradyrhizobium</taxon>
    </lineage>
</organism>
<dbReference type="AlphaFoldDB" id="A0A8I2CAH8"/>
<sequence>MISFCAAHERFVAVPDFNCVPQQALADKEGDSRAVWLRRIV</sequence>
<proteinExistence type="predicted"/>